<proteinExistence type="predicted"/>
<dbReference type="Proteomes" id="UP001451303">
    <property type="component" value="Unassembled WGS sequence"/>
</dbReference>
<evidence type="ECO:0000313" key="3">
    <source>
        <dbReference type="Proteomes" id="UP001451303"/>
    </source>
</evidence>
<gene>
    <name evidence="2" type="ORF">QR685DRAFT_436176</name>
</gene>
<name>A0ABR3DLP2_NEUIN</name>
<comment type="caution">
    <text evidence="2">The sequence shown here is derived from an EMBL/GenBank/DDBJ whole genome shotgun (WGS) entry which is preliminary data.</text>
</comment>
<keyword evidence="3" id="KW-1185">Reference proteome</keyword>
<sequence length="141" mass="15622">MATTTGEPALGVADPHASPTIEHTPTDRSRDRTHNPDRRSTSLTNRFNTPINVDEFLPVPPPISRLLHQHILPVLPAPIISAPSHHEASQPESDVAEPSLPDPVLPRYLYLHPITLDPLFPELIPPEPVLSDSTVHERNFQ</sequence>
<protein>
    <submittedName>
        <fullName evidence="2">Uncharacterized protein</fullName>
    </submittedName>
</protein>
<evidence type="ECO:0000313" key="2">
    <source>
        <dbReference type="EMBL" id="KAL0472848.1"/>
    </source>
</evidence>
<organism evidence="2 3">
    <name type="scientific">Neurospora intermedia</name>
    <dbReference type="NCBI Taxonomy" id="5142"/>
    <lineage>
        <taxon>Eukaryota</taxon>
        <taxon>Fungi</taxon>
        <taxon>Dikarya</taxon>
        <taxon>Ascomycota</taxon>
        <taxon>Pezizomycotina</taxon>
        <taxon>Sordariomycetes</taxon>
        <taxon>Sordariomycetidae</taxon>
        <taxon>Sordariales</taxon>
        <taxon>Sordariaceae</taxon>
        <taxon>Neurospora</taxon>
    </lineage>
</organism>
<reference evidence="2 3" key="1">
    <citation type="submission" date="2023-09" db="EMBL/GenBank/DDBJ databases">
        <title>Multi-omics analysis of a traditional fermented food reveals byproduct-associated fungal strains for waste-to-food upcycling.</title>
        <authorList>
            <consortium name="Lawrence Berkeley National Laboratory"/>
            <person name="Rekdal V.M."/>
            <person name="Villalobos-Escobedo J.M."/>
            <person name="Rodriguez-Valeron N."/>
            <person name="Garcia M.O."/>
            <person name="Vasquez D.P."/>
            <person name="Damayanti I."/>
            <person name="Sorensen P.M."/>
            <person name="Baidoo E.E."/>
            <person name="De Carvalho A.C."/>
            <person name="Riley R."/>
            <person name="Lipzen A."/>
            <person name="He G."/>
            <person name="Yan M."/>
            <person name="Haridas S."/>
            <person name="Daum C."/>
            <person name="Yoshinaga Y."/>
            <person name="Ng V."/>
            <person name="Grigoriev I.V."/>
            <person name="Munk R."/>
            <person name="Nuraida L."/>
            <person name="Wijaya C.H."/>
            <person name="Morales P.-C."/>
            <person name="Keasling J.D."/>
        </authorList>
    </citation>
    <scope>NUCLEOTIDE SEQUENCE [LARGE SCALE GENOMIC DNA]</scope>
    <source>
        <strain evidence="2 3">FGSC 2613</strain>
    </source>
</reference>
<feature type="region of interest" description="Disordered" evidence="1">
    <location>
        <begin position="1"/>
        <end position="48"/>
    </location>
</feature>
<dbReference type="EMBL" id="JAVLET010000002">
    <property type="protein sequence ID" value="KAL0472848.1"/>
    <property type="molecule type" value="Genomic_DNA"/>
</dbReference>
<feature type="compositionally biased region" description="Basic and acidic residues" evidence="1">
    <location>
        <begin position="24"/>
        <end position="40"/>
    </location>
</feature>
<accession>A0ABR3DLP2</accession>
<evidence type="ECO:0000256" key="1">
    <source>
        <dbReference type="SAM" id="MobiDB-lite"/>
    </source>
</evidence>
<feature type="region of interest" description="Disordered" evidence="1">
    <location>
        <begin position="83"/>
        <end position="102"/>
    </location>
</feature>